<accession>G7YQJ0</accession>
<dbReference type="InterPro" id="IPR009060">
    <property type="entry name" value="UBA-like_sf"/>
</dbReference>
<gene>
    <name evidence="1" type="ORF">CLF_107300</name>
</gene>
<proteinExistence type="predicted"/>
<evidence type="ECO:0000313" key="1">
    <source>
        <dbReference type="EMBL" id="GAA55220.1"/>
    </source>
</evidence>
<keyword evidence="2" id="KW-1185">Reference proteome</keyword>
<dbReference type="AlphaFoldDB" id="G7YQJ0"/>
<protein>
    <submittedName>
        <fullName evidence="1">Uncharacterized protein</fullName>
    </submittedName>
</protein>
<sequence>MHVKPGLKKGSTQTGLRQYIGTSTLLRPSTVSEAANLKNEATTRLMLALSIRTIELIFRKLRRVPDGLKHTGNGVLYSRALQTKTICNAIYIFKLVSRPTISGHKGIHHTPSLMVTKELLVKASLTRYFLGTAYGNGSTDSRLRILLVTANRTAACDADDFANCIVLKTVEKLSNQATWIRVTKSSYRSRLRDRDFERTLDISKVSAPIPAAMGKYETGDPTSEVHHEKSAEKPFAVLRMIRCTFSCITHMDFQLFHGAYVRPLFEYANPVVYSGRTKEVTLIELVQRAATKLVAGLESLDHETRLAVFDHLPLEYRRLQGGLILTPCLNKVWPTIFSPLTQQTHGERQPLNDKNKTDPGNLAESLDLEYQSVNPCLFSMGEREDLIRKFCTVANTSENEAQHLLEAFEWNYEEAIKAHFDDEDASNEVLSDRPDETINQGNSGAPPLLGRQPKLVTFDAIRSDRSADQCSVVLERTYAAINIRYLFCVQQARCNTHAHFHLMSGHLSGQIMFWTGGDISTTFKQYHYPAPITSASAGLVVPDHRQNSQQCKEMTMSFQHEFTSAELARTSCVNNRGTSLMAIAAKVFSVIILRRLIHHWEVQIHEPSSE</sequence>
<dbReference type="CDD" id="cd14273">
    <property type="entry name" value="UBA_TAP-C_like"/>
    <property type="match status" value="1"/>
</dbReference>
<evidence type="ECO:0000313" key="2">
    <source>
        <dbReference type="Proteomes" id="UP000008909"/>
    </source>
</evidence>
<name>G7YQJ0_CLOSI</name>
<dbReference type="SUPFAM" id="SSF46934">
    <property type="entry name" value="UBA-like"/>
    <property type="match status" value="1"/>
</dbReference>
<dbReference type="Gene3D" id="1.10.8.10">
    <property type="entry name" value="DNA helicase RuvA subunit, C-terminal domain"/>
    <property type="match status" value="1"/>
</dbReference>
<dbReference type="Proteomes" id="UP000008909">
    <property type="component" value="Unassembled WGS sequence"/>
</dbReference>
<organism evidence="1 2">
    <name type="scientific">Clonorchis sinensis</name>
    <name type="common">Chinese liver fluke</name>
    <dbReference type="NCBI Taxonomy" id="79923"/>
    <lineage>
        <taxon>Eukaryota</taxon>
        <taxon>Metazoa</taxon>
        <taxon>Spiralia</taxon>
        <taxon>Lophotrochozoa</taxon>
        <taxon>Platyhelminthes</taxon>
        <taxon>Trematoda</taxon>
        <taxon>Digenea</taxon>
        <taxon>Opisthorchiida</taxon>
        <taxon>Opisthorchiata</taxon>
        <taxon>Opisthorchiidae</taxon>
        <taxon>Clonorchis</taxon>
    </lineage>
</organism>
<reference key="2">
    <citation type="submission" date="2011-10" db="EMBL/GenBank/DDBJ databases">
        <title>The genome and transcriptome sequence of Clonorchis sinensis provide insights into the carcinogenic liver fluke.</title>
        <authorList>
            <person name="Wang X."/>
            <person name="Huang Y."/>
            <person name="Chen W."/>
            <person name="Liu H."/>
            <person name="Guo L."/>
            <person name="Chen Y."/>
            <person name="Luo F."/>
            <person name="Zhou W."/>
            <person name="Sun J."/>
            <person name="Mao Q."/>
            <person name="Liang P."/>
            <person name="Zhou C."/>
            <person name="Tian Y."/>
            <person name="Men J."/>
            <person name="Lv X."/>
            <person name="Huang L."/>
            <person name="Zhou J."/>
            <person name="Hu Y."/>
            <person name="Li R."/>
            <person name="Zhang F."/>
            <person name="Lei H."/>
            <person name="Li X."/>
            <person name="Hu X."/>
            <person name="Liang C."/>
            <person name="Xu J."/>
            <person name="Wu Z."/>
            <person name="Yu X."/>
        </authorList>
    </citation>
    <scope>NUCLEOTIDE SEQUENCE</scope>
    <source>
        <strain>Henan</strain>
    </source>
</reference>
<reference evidence="1" key="1">
    <citation type="journal article" date="2011" name="Genome Biol.">
        <title>The draft genome of the carcinogenic human liver fluke Clonorchis sinensis.</title>
        <authorList>
            <person name="Wang X."/>
            <person name="Chen W."/>
            <person name="Huang Y."/>
            <person name="Sun J."/>
            <person name="Men J."/>
            <person name="Liu H."/>
            <person name="Luo F."/>
            <person name="Guo L."/>
            <person name="Lv X."/>
            <person name="Deng C."/>
            <person name="Zhou C."/>
            <person name="Fan Y."/>
            <person name="Li X."/>
            <person name="Huang L."/>
            <person name="Hu Y."/>
            <person name="Liang C."/>
            <person name="Hu X."/>
            <person name="Xu J."/>
            <person name="Yu X."/>
        </authorList>
    </citation>
    <scope>NUCLEOTIDE SEQUENCE [LARGE SCALE GENOMIC DNA]</scope>
    <source>
        <strain evidence="1">Henan</strain>
    </source>
</reference>
<dbReference type="EMBL" id="DF143979">
    <property type="protein sequence ID" value="GAA55220.1"/>
    <property type="molecule type" value="Genomic_DNA"/>
</dbReference>
<dbReference type="Pfam" id="PF14555">
    <property type="entry name" value="UBA_4"/>
    <property type="match status" value="1"/>
</dbReference>